<keyword evidence="5" id="KW-1185">Reference proteome</keyword>
<feature type="region of interest" description="Disordered" evidence="1">
    <location>
        <begin position="1"/>
        <end position="24"/>
    </location>
</feature>
<dbReference type="GO" id="GO:0005884">
    <property type="term" value="C:actin filament"/>
    <property type="evidence" value="ECO:0007669"/>
    <property type="project" value="TreeGrafter"/>
</dbReference>
<feature type="transmembrane region" description="Helical" evidence="2">
    <location>
        <begin position="208"/>
        <end position="227"/>
    </location>
</feature>
<dbReference type="GO" id="GO:0051764">
    <property type="term" value="P:actin crosslink formation"/>
    <property type="evidence" value="ECO:0007669"/>
    <property type="project" value="TreeGrafter"/>
</dbReference>
<evidence type="ECO:0000259" key="3">
    <source>
        <dbReference type="PROSITE" id="PS50021"/>
    </source>
</evidence>
<keyword evidence="2" id="KW-0812">Transmembrane</keyword>
<keyword evidence="2" id="KW-1133">Transmembrane helix</keyword>
<comment type="caution">
    <text evidence="4">The sequence shown here is derived from an EMBL/GenBank/DDBJ whole genome shotgun (WGS) entry which is preliminary data.</text>
</comment>
<accession>A0A196SBR5</accession>
<dbReference type="PANTHER" id="PTHR46756">
    <property type="entry name" value="TRANSGELIN"/>
    <property type="match status" value="1"/>
</dbReference>
<dbReference type="SUPFAM" id="SSF47576">
    <property type="entry name" value="Calponin-homology domain, CH-domain"/>
    <property type="match status" value="1"/>
</dbReference>
<protein>
    <submittedName>
        <fullName evidence="4">Growth arrest-specific protein</fullName>
    </submittedName>
</protein>
<gene>
    <name evidence="4" type="ORF">AV274_4839</name>
</gene>
<reference evidence="4 5" key="1">
    <citation type="submission" date="2016-05" db="EMBL/GenBank/DDBJ databases">
        <title>Nuclear genome of Blastocystis sp. subtype 1 NandII.</title>
        <authorList>
            <person name="Gentekaki E."/>
            <person name="Curtis B."/>
            <person name="Stairs C."/>
            <person name="Eme L."/>
            <person name="Herman E."/>
            <person name="Klimes V."/>
            <person name="Arias M.C."/>
            <person name="Elias M."/>
            <person name="Hilliou F."/>
            <person name="Klute M."/>
            <person name="Malik S.-B."/>
            <person name="Pightling A."/>
            <person name="Rachubinski R."/>
            <person name="Salas D."/>
            <person name="Schlacht A."/>
            <person name="Suga H."/>
            <person name="Archibald J."/>
            <person name="Ball S.G."/>
            <person name="Clark G."/>
            <person name="Dacks J."/>
            <person name="Van Der Giezen M."/>
            <person name="Tsaousis A."/>
            <person name="Roger A."/>
        </authorList>
    </citation>
    <scope>NUCLEOTIDE SEQUENCE [LARGE SCALE GENOMIC DNA]</scope>
    <source>
        <strain evidence="5">ATCC 50177 / NandII</strain>
    </source>
</reference>
<dbReference type="AlphaFoldDB" id="A0A196SBR5"/>
<evidence type="ECO:0000313" key="5">
    <source>
        <dbReference type="Proteomes" id="UP000078348"/>
    </source>
</evidence>
<dbReference type="GO" id="GO:0008093">
    <property type="term" value="F:cytoskeletal anchor activity"/>
    <property type="evidence" value="ECO:0007669"/>
    <property type="project" value="TreeGrafter"/>
</dbReference>
<evidence type="ECO:0000256" key="1">
    <source>
        <dbReference type="SAM" id="MobiDB-lite"/>
    </source>
</evidence>
<dbReference type="PROSITE" id="PS50021">
    <property type="entry name" value="CH"/>
    <property type="match status" value="1"/>
</dbReference>
<dbReference type="Pfam" id="PF00307">
    <property type="entry name" value="CH"/>
    <property type="match status" value="1"/>
</dbReference>
<dbReference type="InterPro" id="IPR036872">
    <property type="entry name" value="CH_dom_sf"/>
</dbReference>
<proteinExistence type="predicted"/>
<feature type="domain" description="Calponin-homology (CH)" evidence="3">
    <location>
        <begin position="39"/>
        <end position="145"/>
    </location>
</feature>
<evidence type="ECO:0000313" key="4">
    <source>
        <dbReference type="EMBL" id="OAO13449.1"/>
    </source>
</evidence>
<organism evidence="4 5">
    <name type="scientific">Blastocystis sp. subtype 1 (strain ATCC 50177 / NandII)</name>
    <dbReference type="NCBI Taxonomy" id="478820"/>
    <lineage>
        <taxon>Eukaryota</taxon>
        <taxon>Sar</taxon>
        <taxon>Stramenopiles</taxon>
        <taxon>Bigyra</taxon>
        <taxon>Opalozoa</taxon>
        <taxon>Opalinata</taxon>
        <taxon>Blastocystidae</taxon>
        <taxon>Blastocystis</taxon>
    </lineage>
</organism>
<dbReference type="Proteomes" id="UP000078348">
    <property type="component" value="Unassembled WGS sequence"/>
</dbReference>
<dbReference type="STRING" id="478820.A0A196SBR5"/>
<dbReference type="GO" id="GO:0051015">
    <property type="term" value="F:actin filament binding"/>
    <property type="evidence" value="ECO:0007669"/>
    <property type="project" value="TreeGrafter"/>
</dbReference>
<evidence type="ECO:0000256" key="2">
    <source>
        <dbReference type="SAM" id="Phobius"/>
    </source>
</evidence>
<sequence length="235" mass="26438">MESAPTAPATSSGRLLKTDSEKSRSLDEDRAQFVEEEYDFLSHELSGWLSSLIGREIGDNIVDALEDGTVLCTIVKKCLPDVKMEPFHENAEKGSFFAKDNIAVFARACQNMGIDKNECLTVSMLERKDRKLVVNAILRFALVGIKFGLKPIGLIHSDRLKAFVEAMPEELSANIKELTEKKEETKGDEVETTEEPPHKWTIRDDVKIIGIIVFMYAILALMFYLAVTLMKHIDE</sequence>
<dbReference type="PANTHER" id="PTHR46756:SF18">
    <property type="entry name" value="GAS2-LIKE PROTEIN PICKLED EGGS"/>
    <property type="match status" value="1"/>
</dbReference>
<dbReference type="InterPro" id="IPR001715">
    <property type="entry name" value="CH_dom"/>
</dbReference>
<dbReference type="Gene3D" id="1.10.418.10">
    <property type="entry name" value="Calponin-like domain"/>
    <property type="match status" value="1"/>
</dbReference>
<dbReference type="OrthoDB" id="21595at2759"/>
<keyword evidence="2" id="KW-0472">Membrane</keyword>
<dbReference type="EMBL" id="LXWW01000390">
    <property type="protein sequence ID" value="OAO13449.1"/>
    <property type="molecule type" value="Genomic_DNA"/>
</dbReference>
<name>A0A196SBR5_BLAHN</name>